<accession>A0A412BDP8</accession>
<dbReference type="InterPro" id="IPR013785">
    <property type="entry name" value="Aldolase_TIM"/>
</dbReference>
<dbReference type="Gene3D" id="3.20.20.70">
    <property type="entry name" value="Aldolase class I"/>
    <property type="match status" value="1"/>
</dbReference>
<comment type="caution">
    <text evidence="1">The sequence shown here is derived from an EMBL/GenBank/DDBJ whole genome shotgun (WGS) entry which is preliminary data.</text>
</comment>
<organism evidence="1 2">
    <name type="scientific">Roseburia inulinivorans</name>
    <dbReference type="NCBI Taxonomy" id="360807"/>
    <lineage>
        <taxon>Bacteria</taxon>
        <taxon>Bacillati</taxon>
        <taxon>Bacillota</taxon>
        <taxon>Clostridia</taxon>
        <taxon>Lachnospirales</taxon>
        <taxon>Lachnospiraceae</taxon>
        <taxon>Roseburia</taxon>
    </lineage>
</organism>
<dbReference type="SUPFAM" id="SSF51445">
    <property type="entry name" value="(Trans)glycosidases"/>
    <property type="match status" value="1"/>
</dbReference>
<proteinExistence type="predicted"/>
<dbReference type="InterPro" id="IPR017853">
    <property type="entry name" value="GH"/>
</dbReference>
<sequence>MAWLRDGNEPTENIGFEFRYGRRYYDQEAVLGLHTDVEIKENKDAFGTGVTLSLGREFGEIYIRQNFWFYEDKTFYLTNLSLEGNDIIQTNYLAPLSAKVPVRSKARLFSVKNAKDPRVLYVPFDNDMWTRFCAQRTQDCGGSYEVTAIFDDASRHGYVIGSIEHDAWKTGIETHGNYGFVTSVLVYGGAASAKTRDSRGGHGNVCGKCVTSPKMFVGYYEDIRSGLTDYGNANTIICPPLEWDGGTPFGFNSFAGLAGRISYAAYEKTSDVMLELENLGFKNRDAVYVNFDGDWFLLSDEELRKAVELVHKRGQKAGIYFTPFACCWLKDFDKEVPYTNGKYVYRDILLRDEDGNILPTVSGSYPVDPTHPGNIMRVEGTMRYFSELGFDYLKTDFMSHGACEGVHYLSDITTGIQAYNYGLSHMLGILKECNKEKPFFVDFSIAPIFPYQYAHARRISCDAFGEIEDTEYMLNAMTYGFWENGTIYRYTDPDHVVLYQSFDKPVISENEANARLLAAVISGTVLLLSDDYQNEEAVERTKKMLRPEYLELARDGEAFWPVEMAVGDGASSMFVREKENVIYLAIFNYSRGKRTIPVDVKRISTKLGAGALFVSADGKRRYDGLEFEIPLEEMEAVLLSCRVDNDVARG</sequence>
<gene>
    <name evidence="1" type="ORF">DWY96_04875</name>
</gene>
<dbReference type="AlphaFoldDB" id="A0A412BDP8"/>
<reference evidence="1 2" key="1">
    <citation type="submission" date="2018-08" db="EMBL/GenBank/DDBJ databases">
        <title>A genome reference for cultivated species of the human gut microbiota.</title>
        <authorList>
            <person name="Zou Y."/>
            <person name="Xue W."/>
            <person name="Luo G."/>
        </authorList>
    </citation>
    <scope>NUCLEOTIDE SEQUENCE [LARGE SCALE GENOMIC DNA]</scope>
    <source>
        <strain evidence="1 2">AF28-15</strain>
    </source>
</reference>
<dbReference type="Proteomes" id="UP000283738">
    <property type="component" value="Unassembled WGS sequence"/>
</dbReference>
<protein>
    <submittedName>
        <fullName evidence="1">Alpha-galactosidase</fullName>
    </submittedName>
</protein>
<name>A0A412BDP8_9FIRM</name>
<evidence type="ECO:0000313" key="1">
    <source>
        <dbReference type="EMBL" id="RGQ52002.1"/>
    </source>
</evidence>
<evidence type="ECO:0000313" key="2">
    <source>
        <dbReference type="Proteomes" id="UP000283738"/>
    </source>
</evidence>
<dbReference type="EMBL" id="QRTF01000007">
    <property type="protein sequence ID" value="RGQ52002.1"/>
    <property type="molecule type" value="Genomic_DNA"/>
</dbReference>